<dbReference type="RefSeq" id="WP_394488808.1">
    <property type="nucleotide sequence ID" value="NZ_JBIGIA010000010.1"/>
</dbReference>
<organism evidence="1 2">
    <name type="scientific">Pelomonas nitida</name>
    <dbReference type="NCBI Taxonomy" id="3299027"/>
    <lineage>
        <taxon>Bacteria</taxon>
        <taxon>Pseudomonadati</taxon>
        <taxon>Pseudomonadota</taxon>
        <taxon>Betaproteobacteria</taxon>
        <taxon>Burkholderiales</taxon>
        <taxon>Sphaerotilaceae</taxon>
        <taxon>Roseateles</taxon>
    </lineage>
</organism>
<name>A0ABW7G7Q3_9BURK</name>
<protein>
    <submittedName>
        <fullName evidence="1">Molybdopterin biosynthesis protein MoeY</fullName>
    </submittedName>
</protein>
<dbReference type="Proteomes" id="UP001606305">
    <property type="component" value="Unassembled WGS sequence"/>
</dbReference>
<gene>
    <name evidence="1" type="ORF">ACG00X_14010</name>
</gene>
<evidence type="ECO:0000313" key="2">
    <source>
        <dbReference type="Proteomes" id="UP001606305"/>
    </source>
</evidence>
<dbReference type="EMBL" id="JBIGIA010000010">
    <property type="protein sequence ID" value="MFG6457951.1"/>
    <property type="molecule type" value="Genomic_DNA"/>
</dbReference>
<keyword evidence="2" id="KW-1185">Reference proteome</keyword>
<reference evidence="1 2" key="1">
    <citation type="submission" date="2024-09" db="EMBL/GenBank/DDBJ databases">
        <title>Novel species of the genus Pelomonas and Roseateles isolated from streams.</title>
        <authorList>
            <person name="Lu H."/>
        </authorList>
    </citation>
    <scope>NUCLEOTIDE SEQUENCE [LARGE SCALE GENOMIC DNA]</scope>
    <source>
        <strain evidence="1 2">BYS96W</strain>
    </source>
</reference>
<evidence type="ECO:0000313" key="1">
    <source>
        <dbReference type="EMBL" id="MFG6457951.1"/>
    </source>
</evidence>
<accession>A0ABW7G7Q3</accession>
<sequence>MDSQATILQILDFARWAPSGDNTQPWRFEILSASHVAVHGFDTRQHCVYDLDGHPSQIAIGALVETAAIAASHHQLRVQVQRRAESPDERPVFDLRFVKDPSVAADPLLSSVKTRSVQRRPLKTLPLTAQQQQALAAAIGPNYTVTWIERTSERLRVAKLLFHSAKIRLTMPEAYRVHKDIIEWNAQFSTDRVPDQALGTDPMTTRLMRFVMQDWRRVERFNRFLAGTWAPRIQLDFIPGIACAAHFLLKARSPARTLDDYVAAGRATQRFWLTATHLGLQLQPEITPLVFRRYACEQRPFSATPGLHQMADRLAQRFTSLVGREAAENTVFMGRVGSGNAPSARSLRRPLADLIIQPAGSSPSSMPARGT</sequence>
<comment type="caution">
    <text evidence="1">The sequence shown here is derived from an EMBL/GenBank/DDBJ whole genome shotgun (WGS) entry which is preliminary data.</text>
</comment>
<dbReference type="SUPFAM" id="SSF55469">
    <property type="entry name" value="FMN-dependent nitroreductase-like"/>
    <property type="match status" value="1"/>
</dbReference>
<dbReference type="InterPro" id="IPR000415">
    <property type="entry name" value="Nitroreductase-like"/>
</dbReference>
<dbReference type="Gene3D" id="3.40.109.10">
    <property type="entry name" value="NADH Oxidase"/>
    <property type="match status" value="2"/>
</dbReference>
<proteinExistence type="predicted"/>